<dbReference type="Gene3D" id="2.130.10.10">
    <property type="entry name" value="YVTN repeat-like/Quinoprotein amine dehydrogenase"/>
    <property type="match status" value="1"/>
</dbReference>
<name>A0A7X2ZFJ1_9BACL</name>
<dbReference type="NCBIfam" id="NF045728">
    <property type="entry name" value="glycosyl_F510_1955"/>
    <property type="match status" value="1"/>
</dbReference>
<keyword evidence="3" id="KW-0378">Hydrolase</keyword>
<accession>A0A7X2ZFJ1</accession>
<sequence length="400" mass="43806">MKKVMSKIYPLMFAAMTVFPAQIFAHGTEEEHQRESLLGNYVFFGIVILFLILLLSFILISKKVKQLNNAKNEADRAKRKQLAKAAKVFKWTAIGAFVAVLISGFAVLSGGSKTTAETEAQQLKEVTMEHAHGMSYSPDGNKLFFAVHDGLRVYEKDQWLLPAGEKHDYMGFSMVDDGFYSSGHPAPGSNKKNPFGIVKSTDEGKSFEALALYGDIDFHGMSVGYKSHTIYVFNPEPNAKMKTTGLHYSTDEAKSWTKTAMKGMEGQPVALAVHPTNEAVVAVGTEKGVFVSRDYGQHFEQIGPTGQITALFFNAQGSLFVGGIDNKSATLIRMDIDAKQTGNINIPAITEDAIAFIAQNPVNEQELAVMTFNKDGYTSSDGGKRWTKIVDQGKGTSTQK</sequence>
<dbReference type="GO" id="GO:0016787">
    <property type="term" value="F:hydrolase activity"/>
    <property type="evidence" value="ECO:0007669"/>
    <property type="project" value="UniProtKB-KW"/>
</dbReference>
<keyword evidence="2" id="KW-0472">Membrane</keyword>
<dbReference type="EMBL" id="WNZX01000039">
    <property type="protein sequence ID" value="MUG73993.1"/>
    <property type="molecule type" value="Genomic_DNA"/>
</dbReference>
<keyword evidence="4" id="KW-1185">Reference proteome</keyword>
<reference evidence="3 4" key="1">
    <citation type="submission" date="2019-11" db="EMBL/GenBank/DDBJ databases">
        <title>Draft genome sequences of five Paenibacillus species of dairy origin.</title>
        <authorList>
            <person name="Olajide A.M."/>
            <person name="Chen S."/>
            <person name="Lapointe G."/>
        </authorList>
    </citation>
    <scope>NUCLEOTIDE SEQUENCE [LARGE SCALE GENOMIC DNA]</scope>
    <source>
        <strain evidence="3 4">2CS3</strain>
    </source>
</reference>
<comment type="caution">
    <text evidence="3">The sequence shown here is derived from an EMBL/GenBank/DDBJ whole genome shotgun (WGS) entry which is preliminary data.</text>
</comment>
<dbReference type="Proteomes" id="UP000450917">
    <property type="component" value="Unassembled WGS sequence"/>
</dbReference>
<gene>
    <name evidence="3" type="ORF">GNP93_25730</name>
</gene>
<evidence type="ECO:0000313" key="4">
    <source>
        <dbReference type="Proteomes" id="UP000450917"/>
    </source>
</evidence>
<protein>
    <submittedName>
        <fullName evidence="3">Glycosyl hydrolase</fullName>
    </submittedName>
</protein>
<organism evidence="3 4">
    <name type="scientific">Paenibacillus validus</name>
    <dbReference type="NCBI Taxonomy" id="44253"/>
    <lineage>
        <taxon>Bacteria</taxon>
        <taxon>Bacillati</taxon>
        <taxon>Bacillota</taxon>
        <taxon>Bacilli</taxon>
        <taxon>Bacillales</taxon>
        <taxon>Paenibacillaceae</taxon>
        <taxon>Paenibacillus</taxon>
    </lineage>
</organism>
<dbReference type="AlphaFoldDB" id="A0A7X2ZFJ1"/>
<dbReference type="SUPFAM" id="SSF110296">
    <property type="entry name" value="Oligoxyloglucan reducing end-specific cellobiohydrolase"/>
    <property type="match status" value="1"/>
</dbReference>
<evidence type="ECO:0000313" key="3">
    <source>
        <dbReference type="EMBL" id="MUG73993.1"/>
    </source>
</evidence>
<dbReference type="RefSeq" id="WP_141336100.1">
    <property type="nucleotide sequence ID" value="NZ_JBDLZV010000001.1"/>
</dbReference>
<feature type="coiled-coil region" evidence="1">
    <location>
        <begin position="60"/>
        <end position="87"/>
    </location>
</feature>
<keyword evidence="2" id="KW-1133">Transmembrane helix</keyword>
<evidence type="ECO:0000256" key="1">
    <source>
        <dbReference type="SAM" id="Coils"/>
    </source>
</evidence>
<feature type="transmembrane region" description="Helical" evidence="2">
    <location>
        <begin position="41"/>
        <end position="61"/>
    </location>
</feature>
<dbReference type="InterPro" id="IPR015943">
    <property type="entry name" value="WD40/YVTN_repeat-like_dom_sf"/>
</dbReference>
<proteinExistence type="predicted"/>
<keyword evidence="2" id="KW-0812">Transmembrane</keyword>
<evidence type="ECO:0000256" key="2">
    <source>
        <dbReference type="SAM" id="Phobius"/>
    </source>
</evidence>
<keyword evidence="1" id="KW-0175">Coiled coil</keyword>
<dbReference type="InterPro" id="IPR054817">
    <property type="entry name" value="Glycosyl_F510_1955-like"/>
</dbReference>
<feature type="transmembrane region" description="Helical" evidence="2">
    <location>
        <begin position="88"/>
        <end position="108"/>
    </location>
</feature>